<proteinExistence type="predicted"/>
<evidence type="ECO:0000313" key="1">
    <source>
        <dbReference type="EMBL" id="WTW65907.1"/>
    </source>
</evidence>
<protein>
    <submittedName>
        <fullName evidence="1">Uncharacterized protein</fullName>
    </submittedName>
</protein>
<dbReference type="EMBL" id="CP108318">
    <property type="protein sequence ID" value="WTW65907.1"/>
    <property type="molecule type" value="Genomic_DNA"/>
</dbReference>
<reference evidence="1" key="1">
    <citation type="submission" date="2022-10" db="EMBL/GenBank/DDBJ databases">
        <title>The complete genomes of actinobacterial strains from the NBC collection.</title>
        <authorList>
            <person name="Joergensen T.S."/>
            <person name="Alvarez Arevalo M."/>
            <person name="Sterndorff E.B."/>
            <person name="Faurdal D."/>
            <person name="Vuksanovic O."/>
            <person name="Mourched A.-S."/>
            <person name="Charusanti P."/>
            <person name="Shaw S."/>
            <person name="Blin K."/>
            <person name="Weber T."/>
        </authorList>
    </citation>
    <scope>NUCLEOTIDE SEQUENCE</scope>
    <source>
        <strain evidence="1">NBC_00003</strain>
    </source>
</reference>
<accession>A0AAU2VEY9</accession>
<dbReference type="AlphaFoldDB" id="A0AAU2VEY9"/>
<organism evidence="1">
    <name type="scientific">Streptomyces sp. NBC_00003</name>
    <dbReference type="NCBI Taxonomy" id="2903608"/>
    <lineage>
        <taxon>Bacteria</taxon>
        <taxon>Bacillati</taxon>
        <taxon>Actinomycetota</taxon>
        <taxon>Actinomycetes</taxon>
        <taxon>Kitasatosporales</taxon>
        <taxon>Streptomycetaceae</taxon>
        <taxon>Streptomyces</taxon>
    </lineage>
</organism>
<sequence>MARAKVNAAVIDSAAIVRAVIDAAVMVPAVAVGANWAMPGRS</sequence>
<gene>
    <name evidence="1" type="ORF">OG549_37665</name>
</gene>
<name>A0AAU2VEY9_9ACTN</name>